<dbReference type="PROSITE" id="PS51886">
    <property type="entry name" value="TLDC"/>
    <property type="match status" value="1"/>
</dbReference>
<dbReference type="Gene3D" id="3.30.710.10">
    <property type="entry name" value="Potassium Channel Kv1.1, Chain A"/>
    <property type="match status" value="1"/>
</dbReference>
<dbReference type="InterPro" id="IPR051481">
    <property type="entry name" value="BTB-POZ/Galectin-3-binding"/>
</dbReference>
<dbReference type="Pfam" id="PF00651">
    <property type="entry name" value="BTB"/>
    <property type="match status" value="1"/>
</dbReference>
<evidence type="ECO:0008006" key="5">
    <source>
        <dbReference type="Google" id="ProtNLM"/>
    </source>
</evidence>
<dbReference type="InterPro" id="IPR000210">
    <property type="entry name" value="BTB/POZ_dom"/>
</dbReference>
<dbReference type="EMBL" id="QKYT01000004">
    <property type="protein sequence ID" value="RIA99466.1"/>
    <property type="molecule type" value="Genomic_DNA"/>
</dbReference>
<evidence type="ECO:0000259" key="1">
    <source>
        <dbReference type="PROSITE" id="PS50097"/>
    </source>
</evidence>
<feature type="domain" description="TLDc" evidence="2">
    <location>
        <begin position="294"/>
        <end position="463"/>
    </location>
</feature>
<dbReference type="Pfam" id="PF07534">
    <property type="entry name" value="TLD"/>
    <property type="match status" value="1"/>
</dbReference>
<sequence length="476" mass="56180">MSYKFWETAIKDYEKLLETGERSDVIIYAGENESEFHVHSDILCVRSEYFRMAFSEKWVEKKDGMLILRKPNIEPNVFWVILRFIYCASVDLTKLQGPEVLKLLIAVDELNIQPLISCIQEYLTETQSEFLHQNLIGILEIVYQHEKFTYSWNFCLDKICEDPEKLFNSDKFINLKAPLLELLLKRDDLFLDEIIIWENLIKWGLAQNPNIPQDVKKWDKEQMTIMKRILHRFIPLVRFYHIPTDAIIYKVLPYKKLLPKQLVYEILEFIMVPDMKSTVVIQPPRKPSLNFDSVIAEFRHFVLFASWIDKKDNLKYNSRNNPYNFNLLYRASRDGMDANVFHNKCDNKGATIVIIKFKGTDQIVGGYNPLEWDSSGLYKNANDSFIFSITNIKDTSTAVIGRVKRATSAIYCYNNHGPAFGYGHDLYYNNRNREWYCNSNYSYYPINLPERFYADDYEAFKLSKNSNQITFYINTK</sequence>
<evidence type="ECO:0000313" key="4">
    <source>
        <dbReference type="Proteomes" id="UP000265703"/>
    </source>
</evidence>
<dbReference type="OrthoDB" id="6359816at2759"/>
<gene>
    <name evidence="3" type="ORF">C1645_811502</name>
</gene>
<organism evidence="3 4">
    <name type="scientific">Glomus cerebriforme</name>
    <dbReference type="NCBI Taxonomy" id="658196"/>
    <lineage>
        <taxon>Eukaryota</taxon>
        <taxon>Fungi</taxon>
        <taxon>Fungi incertae sedis</taxon>
        <taxon>Mucoromycota</taxon>
        <taxon>Glomeromycotina</taxon>
        <taxon>Glomeromycetes</taxon>
        <taxon>Glomerales</taxon>
        <taxon>Glomeraceae</taxon>
        <taxon>Glomus</taxon>
    </lineage>
</organism>
<dbReference type="AlphaFoldDB" id="A0A397TRC3"/>
<evidence type="ECO:0000313" key="3">
    <source>
        <dbReference type="EMBL" id="RIA99466.1"/>
    </source>
</evidence>
<dbReference type="PANTHER" id="PTHR24410">
    <property type="entry name" value="HL07962P-RELATED"/>
    <property type="match status" value="1"/>
</dbReference>
<dbReference type="InterPro" id="IPR006571">
    <property type="entry name" value="TLDc_dom"/>
</dbReference>
<dbReference type="PROSITE" id="PS50097">
    <property type="entry name" value="BTB"/>
    <property type="match status" value="1"/>
</dbReference>
<dbReference type="InterPro" id="IPR011333">
    <property type="entry name" value="SKP1/BTB/POZ_sf"/>
</dbReference>
<dbReference type="Gene3D" id="1.25.40.420">
    <property type="match status" value="1"/>
</dbReference>
<proteinExistence type="predicted"/>
<name>A0A397TRC3_9GLOM</name>
<evidence type="ECO:0000259" key="2">
    <source>
        <dbReference type="PROSITE" id="PS51886"/>
    </source>
</evidence>
<feature type="domain" description="BTB" evidence="1">
    <location>
        <begin position="23"/>
        <end position="94"/>
    </location>
</feature>
<accession>A0A397TRC3</accession>
<reference evidence="3 4" key="1">
    <citation type="submission" date="2018-06" db="EMBL/GenBank/DDBJ databases">
        <title>Comparative genomics reveals the genomic features of Rhizophagus irregularis, R. cerebriforme, R. diaphanum and Gigaspora rosea, and their symbiotic lifestyle signature.</title>
        <authorList>
            <person name="Morin E."/>
            <person name="San Clemente H."/>
            <person name="Chen E.C.H."/>
            <person name="De La Providencia I."/>
            <person name="Hainaut M."/>
            <person name="Kuo A."/>
            <person name="Kohler A."/>
            <person name="Murat C."/>
            <person name="Tang N."/>
            <person name="Roy S."/>
            <person name="Loubradou J."/>
            <person name="Henrissat B."/>
            <person name="Grigoriev I.V."/>
            <person name="Corradi N."/>
            <person name="Roux C."/>
            <person name="Martin F.M."/>
        </authorList>
    </citation>
    <scope>NUCLEOTIDE SEQUENCE [LARGE SCALE GENOMIC DNA]</scope>
    <source>
        <strain evidence="3 4">DAOM 227022</strain>
    </source>
</reference>
<dbReference type="SMART" id="SM00225">
    <property type="entry name" value="BTB"/>
    <property type="match status" value="1"/>
</dbReference>
<protein>
    <recommendedName>
        <fullName evidence="5">BTB/POZ domain-containing protein</fullName>
    </recommendedName>
</protein>
<dbReference type="PANTHER" id="PTHR24410:SF23">
    <property type="entry name" value="BTB DOMAIN-CONTAINING PROTEIN-RELATED"/>
    <property type="match status" value="1"/>
</dbReference>
<dbReference type="SUPFAM" id="SSF54695">
    <property type="entry name" value="POZ domain"/>
    <property type="match status" value="1"/>
</dbReference>
<keyword evidence="4" id="KW-1185">Reference proteome</keyword>
<dbReference type="CDD" id="cd18186">
    <property type="entry name" value="BTB_POZ_ZBTB_KLHL-like"/>
    <property type="match status" value="1"/>
</dbReference>
<comment type="caution">
    <text evidence="3">The sequence shown here is derived from an EMBL/GenBank/DDBJ whole genome shotgun (WGS) entry which is preliminary data.</text>
</comment>
<dbReference type="SMART" id="SM00584">
    <property type="entry name" value="TLDc"/>
    <property type="match status" value="1"/>
</dbReference>
<dbReference type="Proteomes" id="UP000265703">
    <property type="component" value="Unassembled WGS sequence"/>
</dbReference>